<evidence type="ECO:0000313" key="1">
    <source>
        <dbReference type="EMBL" id="GFY31768.1"/>
    </source>
</evidence>
<keyword evidence="2" id="KW-1185">Reference proteome</keyword>
<proteinExistence type="predicted"/>
<comment type="caution">
    <text evidence="1">The sequence shown here is derived from an EMBL/GenBank/DDBJ whole genome shotgun (WGS) entry which is preliminary data.</text>
</comment>
<gene>
    <name evidence="1" type="primary">X975_05293</name>
    <name evidence="1" type="ORF">TNCV_4200771</name>
</gene>
<name>A0A8X6WBD4_TRICX</name>
<organism evidence="1 2">
    <name type="scientific">Trichonephila clavipes</name>
    <name type="common">Golden silk orbweaver</name>
    <name type="synonym">Nephila clavipes</name>
    <dbReference type="NCBI Taxonomy" id="2585209"/>
    <lineage>
        <taxon>Eukaryota</taxon>
        <taxon>Metazoa</taxon>
        <taxon>Ecdysozoa</taxon>
        <taxon>Arthropoda</taxon>
        <taxon>Chelicerata</taxon>
        <taxon>Arachnida</taxon>
        <taxon>Araneae</taxon>
        <taxon>Araneomorphae</taxon>
        <taxon>Entelegynae</taxon>
        <taxon>Araneoidea</taxon>
        <taxon>Nephilidae</taxon>
        <taxon>Trichonephila</taxon>
    </lineage>
</organism>
<dbReference type="Proteomes" id="UP000887159">
    <property type="component" value="Unassembled WGS sequence"/>
</dbReference>
<evidence type="ECO:0000313" key="2">
    <source>
        <dbReference type="Proteomes" id="UP000887159"/>
    </source>
</evidence>
<dbReference type="AlphaFoldDB" id="A0A8X6WBD4"/>
<dbReference type="Gene3D" id="3.30.420.10">
    <property type="entry name" value="Ribonuclease H-like superfamily/Ribonuclease H"/>
    <property type="match status" value="2"/>
</dbReference>
<accession>A0A8X6WBD4</accession>
<sequence length="201" mass="23803">MAVMNRAAIAQQIQSVTHHSLSARTIRHSLQQSQVFARHPLLRLPLNGNYRRLRCQWCDERWTWRTKWNDIELTDESRFCLQHHDDRIRVWRRCGDRLLNCCVMHRPTGLAPDIMDNARPHVARNVQNFFVTHQIELLPWPACFPNLSTIKNVWSMDWPGAHHPLLHQINFGNMWKPHGLLYPKDISQASLILCRGVWQRL</sequence>
<dbReference type="InterPro" id="IPR036397">
    <property type="entry name" value="RNaseH_sf"/>
</dbReference>
<reference evidence="1" key="1">
    <citation type="submission" date="2020-08" db="EMBL/GenBank/DDBJ databases">
        <title>Multicomponent nature underlies the extraordinary mechanical properties of spider dragline silk.</title>
        <authorList>
            <person name="Kono N."/>
            <person name="Nakamura H."/>
            <person name="Mori M."/>
            <person name="Yoshida Y."/>
            <person name="Ohtoshi R."/>
            <person name="Malay A.D."/>
            <person name="Moran D.A.P."/>
            <person name="Tomita M."/>
            <person name="Numata K."/>
            <person name="Arakawa K."/>
        </authorList>
    </citation>
    <scope>NUCLEOTIDE SEQUENCE</scope>
</reference>
<dbReference type="EMBL" id="BMAU01021400">
    <property type="protein sequence ID" value="GFY31768.1"/>
    <property type="molecule type" value="Genomic_DNA"/>
</dbReference>
<dbReference type="GO" id="GO:0003676">
    <property type="term" value="F:nucleic acid binding"/>
    <property type="evidence" value="ECO:0007669"/>
    <property type="project" value="InterPro"/>
</dbReference>
<protein>
    <submittedName>
        <fullName evidence="1">Transposable element Tcb1 transposase</fullName>
    </submittedName>
</protein>